<dbReference type="AlphaFoldDB" id="A0AAD4JCE0"/>
<evidence type="ECO:0000259" key="2">
    <source>
        <dbReference type="PROSITE" id="PS50089"/>
    </source>
</evidence>
<dbReference type="GO" id="GO:0005634">
    <property type="term" value="C:nucleus"/>
    <property type="evidence" value="ECO:0007669"/>
    <property type="project" value="TreeGrafter"/>
</dbReference>
<dbReference type="SMART" id="SM00184">
    <property type="entry name" value="RING"/>
    <property type="match status" value="1"/>
</dbReference>
<dbReference type="Pfam" id="PF13639">
    <property type="entry name" value="zf-RING_2"/>
    <property type="match status" value="1"/>
</dbReference>
<keyword evidence="1" id="KW-0479">Metal-binding</keyword>
<evidence type="ECO:0000313" key="3">
    <source>
        <dbReference type="EMBL" id="KAH6831172.1"/>
    </source>
</evidence>
<dbReference type="InterPro" id="IPR013083">
    <property type="entry name" value="Znf_RING/FYVE/PHD"/>
</dbReference>
<reference evidence="3 4" key="1">
    <citation type="journal article" date="2021" name="Nat. Commun.">
        <title>Incipient diploidization of the medicinal plant Perilla within 10,000 years.</title>
        <authorList>
            <person name="Zhang Y."/>
            <person name="Shen Q."/>
            <person name="Leng L."/>
            <person name="Zhang D."/>
            <person name="Chen S."/>
            <person name="Shi Y."/>
            <person name="Ning Z."/>
            <person name="Chen S."/>
        </authorList>
    </citation>
    <scope>NUCLEOTIDE SEQUENCE [LARGE SCALE GENOMIC DNA]</scope>
    <source>
        <strain evidence="4">cv. PC099</strain>
    </source>
</reference>
<accession>A0AAD4JCE0</accession>
<dbReference type="PANTHER" id="PTHR21319:SF53">
    <property type="entry name" value="RING FINGER AND CHY ZINC FINGER DOMAIN-CONTAINING PROTEIN 1"/>
    <property type="match status" value="1"/>
</dbReference>
<dbReference type="CDD" id="cd16464">
    <property type="entry name" value="RING-H2_Pirh2-like"/>
    <property type="match status" value="1"/>
</dbReference>
<dbReference type="Proteomes" id="UP001190926">
    <property type="component" value="Unassembled WGS sequence"/>
</dbReference>
<dbReference type="Pfam" id="PF14599">
    <property type="entry name" value="zinc_ribbon_6"/>
    <property type="match status" value="1"/>
</dbReference>
<dbReference type="GO" id="GO:0016567">
    <property type="term" value="P:protein ubiquitination"/>
    <property type="evidence" value="ECO:0007669"/>
    <property type="project" value="TreeGrafter"/>
</dbReference>
<dbReference type="EMBL" id="SDAM02000091">
    <property type="protein sequence ID" value="KAH6831172.1"/>
    <property type="molecule type" value="Genomic_DNA"/>
</dbReference>
<organism evidence="3 4">
    <name type="scientific">Perilla frutescens var. hirtella</name>
    <name type="common">Perilla citriodora</name>
    <name type="synonym">Perilla setoyensis</name>
    <dbReference type="NCBI Taxonomy" id="608512"/>
    <lineage>
        <taxon>Eukaryota</taxon>
        <taxon>Viridiplantae</taxon>
        <taxon>Streptophyta</taxon>
        <taxon>Embryophyta</taxon>
        <taxon>Tracheophyta</taxon>
        <taxon>Spermatophyta</taxon>
        <taxon>Magnoliopsida</taxon>
        <taxon>eudicotyledons</taxon>
        <taxon>Gunneridae</taxon>
        <taxon>Pentapetalae</taxon>
        <taxon>asterids</taxon>
        <taxon>lamiids</taxon>
        <taxon>Lamiales</taxon>
        <taxon>Lamiaceae</taxon>
        <taxon>Nepetoideae</taxon>
        <taxon>Elsholtzieae</taxon>
        <taxon>Perilla</taxon>
    </lineage>
</organism>
<comment type="caution">
    <text evidence="3">The sequence shown here is derived from an EMBL/GenBank/DDBJ whole genome shotgun (WGS) entry which is preliminary data.</text>
</comment>
<dbReference type="GO" id="GO:0006511">
    <property type="term" value="P:ubiquitin-dependent protein catabolic process"/>
    <property type="evidence" value="ECO:0007669"/>
    <property type="project" value="TreeGrafter"/>
</dbReference>
<dbReference type="InterPro" id="IPR001841">
    <property type="entry name" value="Znf_RING"/>
</dbReference>
<dbReference type="InterPro" id="IPR039512">
    <property type="entry name" value="RCHY1_zinc-ribbon"/>
</dbReference>
<dbReference type="Gene3D" id="3.30.40.10">
    <property type="entry name" value="Zinc/RING finger domain, C3HC4 (zinc finger)"/>
    <property type="match status" value="1"/>
</dbReference>
<dbReference type="Gene3D" id="2.20.28.10">
    <property type="match status" value="1"/>
</dbReference>
<dbReference type="PROSITE" id="PS50089">
    <property type="entry name" value="ZF_RING_2"/>
    <property type="match status" value="1"/>
</dbReference>
<keyword evidence="4" id="KW-1185">Reference proteome</keyword>
<keyword evidence="1" id="KW-0862">Zinc</keyword>
<dbReference type="SUPFAM" id="SSF57850">
    <property type="entry name" value="RING/U-box"/>
    <property type="match status" value="1"/>
</dbReference>
<sequence length="314" mass="34796">MASAAVGYSGTTCVERKISQNAAAEENETRYRLELQLSHEEHVAENELTTPGKVAGTERLDKGYMQYGYGLLPMRAVIGAICNGFMLTFDAWLTDVPTIVGGVALELPVVMRSSVAVTVIMMQRSYVCSVTLNRRFDKFAKIVVYAWGDTSVEFASCLMTTHLKSSTIVMAVASVGSGAPIISSTVTDVSSHPCVERAMHQDCPVCFEYLFESRDDVIALPCGHTIHKACLVEMQEHYQYACPICSKSVCDMSKVWEKFDMEIAATPMPPYCENKMVWILCNDCGCNSEVKYHVVAHKCPNCKSYNTRQITRGR</sequence>
<evidence type="ECO:0000256" key="1">
    <source>
        <dbReference type="PROSITE-ProRule" id="PRU00175"/>
    </source>
</evidence>
<gene>
    <name evidence="3" type="ORF">C2S53_009367</name>
</gene>
<name>A0AAD4JCE0_PERFH</name>
<keyword evidence="1" id="KW-0863">Zinc-finger</keyword>
<dbReference type="GO" id="GO:0061630">
    <property type="term" value="F:ubiquitin protein ligase activity"/>
    <property type="evidence" value="ECO:0007669"/>
    <property type="project" value="TreeGrafter"/>
</dbReference>
<evidence type="ECO:0000313" key="4">
    <source>
        <dbReference type="Proteomes" id="UP001190926"/>
    </source>
</evidence>
<protein>
    <recommendedName>
        <fullName evidence="2">RING-type domain-containing protein</fullName>
    </recommendedName>
</protein>
<dbReference type="PANTHER" id="PTHR21319">
    <property type="entry name" value="RING FINGER AND CHY ZINC FINGER DOMAIN-CONTAINING PROTEIN 1"/>
    <property type="match status" value="1"/>
</dbReference>
<dbReference type="GO" id="GO:0008270">
    <property type="term" value="F:zinc ion binding"/>
    <property type="evidence" value="ECO:0007669"/>
    <property type="project" value="UniProtKB-KW"/>
</dbReference>
<feature type="domain" description="RING-type" evidence="2">
    <location>
        <begin position="203"/>
        <end position="246"/>
    </location>
</feature>
<proteinExistence type="predicted"/>